<name>W0V457_9BURK</name>
<evidence type="ECO:0000313" key="2">
    <source>
        <dbReference type="Proteomes" id="UP000027604"/>
    </source>
</evidence>
<evidence type="ECO:0000313" key="1">
    <source>
        <dbReference type="EMBL" id="CDG82385.1"/>
    </source>
</evidence>
<dbReference type="PATRIC" id="fig|1349767.4.peg.3526"/>
<proteinExistence type="predicted"/>
<dbReference type="EMBL" id="HG322949">
    <property type="protein sequence ID" value="CDG82385.1"/>
    <property type="molecule type" value="Genomic_DNA"/>
</dbReference>
<reference evidence="1 2" key="1">
    <citation type="journal article" date="2015" name="Genome Announc.">
        <title>Genome Sequence of Mushroom Soft-Rot Pathogen Janthinobacterium agaricidamnosum.</title>
        <authorList>
            <person name="Graupner K."/>
            <person name="Lackner G."/>
            <person name="Hertweck C."/>
        </authorList>
    </citation>
    <scope>NUCLEOTIDE SEQUENCE [LARGE SCALE GENOMIC DNA]</scope>
    <source>
        <strain evidence="2">NBRC 102515 / DSM 9628</strain>
    </source>
</reference>
<accession>W0V457</accession>
<protein>
    <submittedName>
        <fullName evidence="1">Uncharacterized protein</fullName>
    </submittedName>
</protein>
<organism evidence="1 2">
    <name type="scientific">Janthinobacterium agaricidamnosum NBRC 102515 = DSM 9628</name>
    <dbReference type="NCBI Taxonomy" id="1349767"/>
    <lineage>
        <taxon>Bacteria</taxon>
        <taxon>Pseudomonadati</taxon>
        <taxon>Pseudomonadota</taxon>
        <taxon>Betaproteobacteria</taxon>
        <taxon>Burkholderiales</taxon>
        <taxon>Oxalobacteraceae</taxon>
        <taxon>Janthinobacterium</taxon>
    </lineage>
</organism>
<sequence length="41" mass="4768">MDNSWNLYILLFFDEPPNGRICRAVAAHRSVSPYECNKLLI</sequence>
<dbReference type="AlphaFoldDB" id="W0V457"/>
<keyword evidence="2" id="KW-1185">Reference proteome</keyword>
<dbReference type="STRING" id="1349767.GJA_1749"/>
<gene>
    <name evidence="1" type="ORF">GJA_1749</name>
</gene>
<dbReference type="HOGENOM" id="CLU_3271311_0_0_4"/>
<dbReference type="KEGG" id="jag:GJA_1749"/>
<dbReference type="Proteomes" id="UP000027604">
    <property type="component" value="Chromosome I"/>
</dbReference>